<evidence type="ECO:0000256" key="8">
    <source>
        <dbReference type="ARBA" id="ARBA00035363"/>
    </source>
</evidence>
<comment type="similarity">
    <text evidence="2">Belongs to the mitochondrion-specific ribosomal protein mS31 family.</text>
</comment>
<feature type="region of interest" description="Disordered" evidence="9">
    <location>
        <begin position="172"/>
        <end position="192"/>
    </location>
</feature>
<dbReference type="OrthoDB" id="5989925at2759"/>
<comment type="subcellular location">
    <subcellularLocation>
        <location evidence="1">Mitochondrion</location>
    </subcellularLocation>
</comment>
<reference evidence="10 11" key="1">
    <citation type="journal article" date="2010" name="Science">
        <title>Genomic comparison of the ants Camponotus floridanus and Harpegnathos saltator.</title>
        <authorList>
            <person name="Bonasio R."/>
            <person name="Zhang G."/>
            <person name="Ye C."/>
            <person name="Mutti N.S."/>
            <person name="Fang X."/>
            <person name="Qin N."/>
            <person name="Donahue G."/>
            <person name="Yang P."/>
            <person name="Li Q."/>
            <person name="Li C."/>
            <person name="Zhang P."/>
            <person name="Huang Z."/>
            <person name="Berger S.L."/>
            <person name="Reinberg D."/>
            <person name="Wang J."/>
            <person name="Liebig J."/>
        </authorList>
    </citation>
    <scope>NUCLEOTIDE SEQUENCE [LARGE SCALE GENOMIC DNA]</scope>
    <source>
        <strain evidence="10 11">R22 G/1</strain>
    </source>
</reference>
<dbReference type="EMBL" id="GL452008">
    <property type="protein sequence ID" value="EFN78081.1"/>
    <property type="molecule type" value="Genomic_DNA"/>
</dbReference>
<dbReference type="InParanoid" id="E2C1W9"/>
<organism evidence="11">
    <name type="scientific">Harpegnathos saltator</name>
    <name type="common">Jerdon's jumping ant</name>
    <dbReference type="NCBI Taxonomy" id="610380"/>
    <lineage>
        <taxon>Eukaryota</taxon>
        <taxon>Metazoa</taxon>
        <taxon>Ecdysozoa</taxon>
        <taxon>Arthropoda</taxon>
        <taxon>Hexapoda</taxon>
        <taxon>Insecta</taxon>
        <taxon>Pterygota</taxon>
        <taxon>Neoptera</taxon>
        <taxon>Endopterygota</taxon>
        <taxon>Hymenoptera</taxon>
        <taxon>Apocrita</taxon>
        <taxon>Aculeata</taxon>
        <taxon>Formicoidea</taxon>
        <taxon>Formicidae</taxon>
        <taxon>Ponerinae</taxon>
        <taxon>Ponerini</taxon>
        <taxon>Harpegnathos</taxon>
    </lineage>
</organism>
<evidence type="ECO:0000256" key="3">
    <source>
        <dbReference type="ARBA" id="ARBA00022946"/>
    </source>
</evidence>
<dbReference type="Proteomes" id="UP000008237">
    <property type="component" value="Unassembled WGS sequence"/>
</dbReference>
<feature type="region of interest" description="Disordered" evidence="9">
    <location>
        <begin position="26"/>
        <end position="61"/>
    </location>
</feature>
<dbReference type="OMA" id="QELILWT"/>
<dbReference type="FunCoup" id="E2C1W9">
    <property type="interactions" value="546"/>
</dbReference>
<evidence type="ECO:0000313" key="10">
    <source>
        <dbReference type="EMBL" id="EFN78081.1"/>
    </source>
</evidence>
<keyword evidence="3" id="KW-0809">Transit peptide</keyword>
<dbReference type="GO" id="GO:0003735">
    <property type="term" value="F:structural constituent of ribosome"/>
    <property type="evidence" value="ECO:0007669"/>
    <property type="project" value="InterPro"/>
</dbReference>
<evidence type="ECO:0000256" key="9">
    <source>
        <dbReference type="SAM" id="MobiDB-lite"/>
    </source>
</evidence>
<sequence length="443" mass="51063">MIFCRYNIRPNKVLFQWLNTNVRLCSSSDSSSDSDSDTEKIKQKKTSIKSTKPTSDNKTNLGSFLNNMIQDKTLIKVAKNTSTISSTKVVQEEENTKAAIGSTDLTEFVNNMLKTRKLEKTIDVAIQPRKSKPKKVKPMSYEKKLVSAAESVADKLGGDKAKTMMDLLQKIVPNKDEAEKKDKQLTKNTDSTKSDADLMKFINDRKAKQFAKSKQQLEYEGQKDSTSKKHLKQKSVIQDLLQEYNKQTEARNISQQLLKHAKTSENQFAEKQQSNMKPFTRQILHIWNGVSSQAFKQMNDVSPNMPELKTWAALEQKELKAITTYSPANIFQEMILWTEQGKLWNFPIDNEQGMEEEHNIHFSEHVFTERHLKGWCPTSGPIRHFMELVCVGLSKNPYMTVQEKINHIMWYKDYFKSKEALLQELRAIKEPFPDAHIIKQTTQ</sequence>
<dbReference type="STRING" id="610380.E2C1W9"/>
<dbReference type="Pfam" id="PF15433">
    <property type="entry name" value="MRP-S31"/>
    <property type="match status" value="1"/>
</dbReference>
<dbReference type="PANTHER" id="PTHR13231">
    <property type="entry name" value="MITOCHONDRIAL RIBOSOMAL PROTEIN S31"/>
    <property type="match status" value="1"/>
</dbReference>
<keyword evidence="5" id="KW-0496">Mitochondrion</keyword>
<evidence type="ECO:0000256" key="2">
    <source>
        <dbReference type="ARBA" id="ARBA00011057"/>
    </source>
</evidence>
<dbReference type="GO" id="GO:0005763">
    <property type="term" value="C:mitochondrial small ribosomal subunit"/>
    <property type="evidence" value="ECO:0007669"/>
    <property type="project" value="InterPro"/>
</dbReference>
<evidence type="ECO:0000256" key="7">
    <source>
        <dbReference type="ARBA" id="ARBA00035133"/>
    </source>
</evidence>
<dbReference type="AlphaFoldDB" id="E2C1W9"/>
<evidence type="ECO:0000256" key="6">
    <source>
        <dbReference type="ARBA" id="ARBA00023274"/>
    </source>
</evidence>
<name>E2C1W9_HARSA</name>
<protein>
    <recommendedName>
        <fullName evidence="7">Small ribosomal subunit protein mS31</fullName>
    </recommendedName>
    <alternativeName>
        <fullName evidence="8">28S ribosomal protein S31, mitochondrial</fullName>
    </alternativeName>
</protein>
<accession>E2C1W9</accession>
<keyword evidence="4 10" id="KW-0689">Ribosomal protein</keyword>
<feature type="compositionally biased region" description="Basic and acidic residues" evidence="9">
    <location>
        <begin position="173"/>
        <end position="192"/>
    </location>
</feature>
<gene>
    <name evidence="10" type="ORF">EAI_14677</name>
</gene>
<evidence type="ECO:0000256" key="1">
    <source>
        <dbReference type="ARBA" id="ARBA00004173"/>
    </source>
</evidence>
<keyword evidence="11" id="KW-1185">Reference proteome</keyword>
<evidence type="ECO:0000313" key="11">
    <source>
        <dbReference type="Proteomes" id="UP000008237"/>
    </source>
</evidence>
<dbReference type="InterPro" id="IPR026299">
    <property type="entry name" value="MRP-S31"/>
</dbReference>
<evidence type="ECO:0000256" key="5">
    <source>
        <dbReference type="ARBA" id="ARBA00023128"/>
    </source>
</evidence>
<dbReference type="PANTHER" id="PTHR13231:SF3">
    <property type="entry name" value="SMALL RIBOSOMAL SUBUNIT PROTEIN MS31"/>
    <property type="match status" value="1"/>
</dbReference>
<keyword evidence="6" id="KW-0687">Ribonucleoprotein</keyword>
<evidence type="ECO:0000256" key="4">
    <source>
        <dbReference type="ARBA" id="ARBA00022980"/>
    </source>
</evidence>
<proteinExistence type="inferred from homology"/>